<name>A0A4Y2VFR7_ARAVE</name>
<dbReference type="Proteomes" id="UP000499080">
    <property type="component" value="Unassembled WGS sequence"/>
</dbReference>
<protein>
    <recommendedName>
        <fullName evidence="4">Mariner Mos1 transposase</fullName>
    </recommendedName>
</protein>
<dbReference type="Gene3D" id="3.30.420.10">
    <property type="entry name" value="Ribonuclease H-like superfamily/Ribonuclease H"/>
    <property type="match status" value="1"/>
</dbReference>
<accession>A0A4Y2VFR7</accession>
<sequence length="157" mass="18029">MRYQAEGVSFPHRIFTGDETRVHHVTPETKKESRSWRCPSSPPHKKIKTVPSAKKVMATVFWDHQGLLMVHFHTRVVTVNADSYCATLDLLQKAFHRKRRELLSKGVPLLHDNARPHTASATHDLKQRFRLNVFNTLLTALISHQVILISSDLCRCT</sequence>
<organism evidence="2 3">
    <name type="scientific">Araneus ventricosus</name>
    <name type="common">Orbweaver spider</name>
    <name type="synonym">Epeira ventricosa</name>
    <dbReference type="NCBI Taxonomy" id="182803"/>
    <lineage>
        <taxon>Eukaryota</taxon>
        <taxon>Metazoa</taxon>
        <taxon>Ecdysozoa</taxon>
        <taxon>Arthropoda</taxon>
        <taxon>Chelicerata</taxon>
        <taxon>Arachnida</taxon>
        <taxon>Araneae</taxon>
        <taxon>Araneomorphae</taxon>
        <taxon>Entelegynae</taxon>
        <taxon>Araneoidea</taxon>
        <taxon>Araneidae</taxon>
        <taxon>Araneus</taxon>
    </lineage>
</organism>
<dbReference type="InterPro" id="IPR052709">
    <property type="entry name" value="Transposase-MT_Hybrid"/>
</dbReference>
<comment type="caution">
    <text evidence="2">The sequence shown here is derived from an EMBL/GenBank/DDBJ whole genome shotgun (WGS) entry which is preliminary data.</text>
</comment>
<evidence type="ECO:0000313" key="3">
    <source>
        <dbReference type="Proteomes" id="UP000499080"/>
    </source>
</evidence>
<dbReference type="PANTHER" id="PTHR46060:SF1">
    <property type="entry name" value="MARINER MOS1 TRANSPOSASE-LIKE PROTEIN"/>
    <property type="match status" value="1"/>
</dbReference>
<dbReference type="AlphaFoldDB" id="A0A4Y2VFR7"/>
<dbReference type="OrthoDB" id="6433921at2759"/>
<gene>
    <name evidence="2" type="ORF">AVEN_241610_1</name>
</gene>
<dbReference type="EMBL" id="BGPR01047123">
    <property type="protein sequence ID" value="GBO24135.1"/>
    <property type="molecule type" value="Genomic_DNA"/>
</dbReference>
<evidence type="ECO:0000256" key="1">
    <source>
        <dbReference type="SAM" id="MobiDB-lite"/>
    </source>
</evidence>
<proteinExistence type="predicted"/>
<dbReference type="PANTHER" id="PTHR46060">
    <property type="entry name" value="MARINER MOS1 TRANSPOSASE-LIKE PROTEIN"/>
    <property type="match status" value="1"/>
</dbReference>
<dbReference type="Pfam" id="PF01359">
    <property type="entry name" value="Transposase_1"/>
    <property type="match status" value="1"/>
</dbReference>
<dbReference type="InterPro" id="IPR036397">
    <property type="entry name" value="RNaseH_sf"/>
</dbReference>
<evidence type="ECO:0008006" key="4">
    <source>
        <dbReference type="Google" id="ProtNLM"/>
    </source>
</evidence>
<keyword evidence="3" id="KW-1185">Reference proteome</keyword>
<evidence type="ECO:0000313" key="2">
    <source>
        <dbReference type="EMBL" id="GBO24135.1"/>
    </source>
</evidence>
<dbReference type="InterPro" id="IPR001888">
    <property type="entry name" value="Transposase_1"/>
</dbReference>
<reference evidence="2 3" key="1">
    <citation type="journal article" date="2019" name="Sci. Rep.">
        <title>Orb-weaving spider Araneus ventricosus genome elucidates the spidroin gene catalogue.</title>
        <authorList>
            <person name="Kono N."/>
            <person name="Nakamura H."/>
            <person name="Ohtoshi R."/>
            <person name="Moran D.A.P."/>
            <person name="Shinohara A."/>
            <person name="Yoshida Y."/>
            <person name="Fujiwara M."/>
            <person name="Mori M."/>
            <person name="Tomita M."/>
            <person name="Arakawa K."/>
        </authorList>
    </citation>
    <scope>NUCLEOTIDE SEQUENCE [LARGE SCALE GENOMIC DNA]</scope>
</reference>
<feature type="region of interest" description="Disordered" evidence="1">
    <location>
        <begin position="27"/>
        <end position="47"/>
    </location>
</feature>
<dbReference type="GO" id="GO:0003676">
    <property type="term" value="F:nucleic acid binding"/>
    <property type="evidence" value="ECO:0007669"/>
    <property type="project" value="InterPro"/>
</dbReference>